<organism evidence="1">
    <name type="scientific">Medicago truncatula</name>
    <name type="common">Barrel medic</name>
    <name type="synonym">Medicago tribuloides</name>
    <dbReference type="NCBI Taxonomy" id="3880"/>
    <lineage>
        <taxon>Eukaryota</taxon>
        <taxon>Viridiplantae</taxon>
        <taxon>Streptophyta</taxon>
        <taxon>Embryophyta</taxon>
        <taxon>Tracheophyta</taxon>
        <taxon>Spermatophyta</taxon>
        <taxon>Magnoliopsida</taxon>
        <taxon>eudicotyledons</taxon>
        <taxon>Gunneridae</taxon>
        <taxon>Pentapetalae</taxon>
        <taxon>rosids</taxon>
        <taxon>fabids</taxon>
        <taxon>Fabales</taxon>
        <taxon>Fabaceae</taxon>
        <taxon>Papilionoideae</taxon>
        <taxon>50 kb inversion clade</taxon>
        <taxon>NPAAA clade</taxon>
        <taxon>Hologalegina</taxon>
        <taxon>IRL clade</taxon>
        <taxon>Trifolieae</taxon>
        <taxon>Medicago</taxon>
    </lineage>
</organism>
<reference evidence="1" key="1">
    <citation type="journal article" date="1996" name="Mol. Plant Microbe Interact.">
        <title>Use of a subtractive hybridization approach to identify new Medicago truncatula genes induced during root nodule development.</title>
        <authorList>
            <person name="Gamas P."/>
            <person name="de Carvalho Niebel F."/>
            <person name="Lescure N."/>
            <person name="Cullimore J."/>
        </authorList>
    </citation>
    <scope>NUCLEOTIDE SEQUENCE</scope>
    <source>
        <tissue evidence="1">Root nodule</tissue>
    </source>
</reference>
<dbReference type="AlphaFoldDB" id="O24085"/>
<name>O24085_MEDTR</name>
<feature type="non-terminal residue" evidence="1">
    <location>
        <position position="1"/>
    </location>
</feature>
<protein>
    <submittedName>
        <fullName evidence="1">MtN27 protein</fullName>
    </submittedName>
</protein>
<dbReference type="EMBL" id="Y15276">
    <property type="protein sequence ID" value="CAA75564.1"/>
    <property type="molecule type" value="mRNA"/>
</dbReference>
<evidence type="ECO:0000313" key="1">
    <source>
        <dbReference type="EMBL" id="CAA75564.1"/>
    </source>
</evidence>
<reference evidence="1" key="2">
    <citation type="submission" date="1997-10" db="EMBL/GenBank/DDBJ databases">
        <authorList>
            <person name="Gamas P."/>
        </authorList>
    </citation>
    <scope>NUCLEOTIDE SEQUENCE</scope>
    <source>
        <tissue evidence="1">Root nodule</tissue>
    </source>
</reference>
<proteinExistence type="evidence at transcript level"/>
<gene>
    <name evidence="1" type="primary">MtN27</name>
</gene>
<sequence length="61" mass="7163">LDTIFHPYLVIFLYPYFTFQENVLQTPIVRKIAISSCKSFYLHERPLCSGIPRLGVFSRQV</sequence>
<accession>O24085</accession>